<feature type="compositionally biased region" description="Low complexity" evidence="1">
    <location>
        <begin position="215"/>
        <end position="224"/>
    </location>
</feature>
<sequence length="237" mass="23436">MTAPDGRMEQDVVRPAAHDARDRRSHLLIYLGGGLVLLGIVVLAALWWGQHQQIAQLRADGNETATQAQQLAQQVRSMGGTPVVEPASPGPQGPQGLKGDTGATGASGAQGPAGPPGPQGLTGATGPAGPSGAPGVNGQNGTDGATGATGPQGPQGATGPQGPAGPQGPPGPQGQAGQPPSGWTTSYPDGSTETCQRAANFDPSSPQYTCTVNNPSSPSQTTSPAVLPKVTRRRGGA</sequence>
<evidence type="ECO:0008006" key="5">
    <source>
        <dbReference type="Google" id="ProtNLM"/>
    </source>
</evidence>
<keyword evidence="2" id="KW-1133">Transmembrane helix</keyword>
<proteinExistence type="predicted"/>
<dbReference type="PANTHER" id="PTHR24637:SF421">
    <property type="entry name" value="CUTICLE COLLAGEN DPY-2"/>
    <property type="match status" value="1"/>
</dbReference>
<feature type="compositionally biased region" description="Low complexity" evidence="1">
    <location>
        <begin position="101"/>
        <end position="112"/>
    </location>
</feature>
<evidence type="ECO:0000256" key="1">
    <source>
        <dbReference type="SAM" id="MobiDB-lite"/>
    </source>
</evidence>
<feature type="region of interest" description="Disordered" evidence="1">
    <location>
        <begin position="73"/>
        <end position="237"/>
    </location>
</feature>
<comment type="caution">
    <text evidence="3">The sequence shown here is derived from an EMBL/GenBank/DDBJ whole genome shotgun (WGS) entry which is preliminary data.</text>
</comment>
<dbReference type="RefSeq" id="WP_378270397.1">
    <property type="nucleotide sequence ID" value="NZ_JBHUKR010000022.1"/>
</dbReference>
<keyword evidence="2" id="KW-0812">Transmembrane</keyword>
<evidence type="ECO:0000313" key="4">
    <source>
        <dbReference type="Proteomes" id="UP001597417"/>
    </source>
</evidence>
<dbReference type="Pfam" id="PF01391">
    <property type="entry name" value="Collagen"/>
    <property type="match status" value="1"/>
</dbReference>
<organism evidence="3 4">
    <name type="scientific">Amycolatopsis pigmentata</name>
    <dbReference type="NCBI Taxonomy" id="450801"/>
    <lineage>
        <taxon>Bacteria</taxon>
        <taxon>Bacillati</taxon>
        <taxon>Actinomycetota</taxon>
        <taxon>Actinomycetes</taxon>
        <taxon>Pseudonocardiales</taxon>
        <taxon>Pseudonocardiaceae</taxon>
        <taxon>Amycolatopsis</taxon>
    </lineage>
</organism>
<feature type="compositionally biased region" description="Polar residues" evidence="1">
    <location>
        <begin position="181"/>
        <end position="214"/>
    </location>
</feature>
<protein>
    <recommendedName>
        <fullName evidence="5">Collagen triple helix repeat-containing protein</fullName>
    </recommendedName>
</protein>
<dbReference type="Proteomes" id="UP001597417">
    <property type="component" value="Unassembled WGS sequence"/>
</dbReference>
<feature type="compositionally biased region" description="Low complexity" evidence="1">
    <location>
        <begin position="145"/>
        <end position="161"/>
    </location>
</feature>
<name>A0ABW5G3K8_9PSEU</name>
<reference evidence="4" key="1">
    <citation type="journal article" date="2019" name="Int. J. Syst. Evol. Microbiol.">
        <title>The Global Catalogue of Microorganisms (GCM) 10K type strain sequencing project: providing services to taxonomists for standard genome sequencing and annotation.</title>
        <authorList>
            <consortium name="The Broad Institute Genomics Platform"/>
            <consortium name="The Broad Institute Genome Sequencing Center for Infectious Disease"/>
            <person name="Wu L."/>
            <person name="Ma J."/>
        </authorList>
    </citation>
    <scope>NUCLEOTIDE SEQUENCE [LARGE SCALE GENOMIC DNA]</scope>
    <source>
        <strain evidence="4">CGMCC 4.7645</strain>
    </source>
</reference>
<evidence type="ECO:0000256" key="2">
    <source>
        <dbReference type="SAM" id="Phobius"/>
    </source>
</evidence>
<dbReference type="PANTHER" id="PTHR24637">
    <property type="entry name" value="COLLAGEN"/>
    <property type="match status" value="1"/>
</dbReference>
<feature type="compositionally biased region" description="Low complexity" evidence="1">
    <location>
        <begin position="119"/>
        <end position="134"/>
    </location>
</feature>
<keyword evidence="4" id="KW-1185">Reference proteome</keyword>
<accession>A0ABW5G3K8</accession>
<evidence type="ECO:0000313" key="3">
    <source>
        <dbReference type="EMBL" id="MFD2421681.1"/>
    </source>
</evidence>
<feature type="transmembrane region" description="Helical" evidence="2">
    <location>
        <begin position="27"/>
        <end position="48"/>
    </location>
</feature>
<keyword evidence="2" id="KW-0472">Membrane</keyword>
<gene>
    <name evidence="3" type="ORF">ACFSXZ_35650</name>
</gene>
<dbReference type="EMBL" id="JBHUKR010000022">
    <property type="protein sequence ID" value="MFD2421681.1"/>
    <property type="molecule type" value="Genomic_DNA"/>
</dbReference>
<dbReference type="InterPro" id="IPR008160">
    <property type="entry name" value="Collagen"/>
</dbReference>